<organism evidence="1 2">
    <name type="scientific">Cupriavidus taiwanensis</name>
    <dbReference type="NCBI Taxonomy" id="164546"/>
    <lineage>
        <taxon>Bacteria</taxon>
        <taxon>Pseudomonadati</taxon>
        <taxon>Pseudomonadota</taxon>
        <taxon>Betaproteobacteria</taxon>
        <taxon>Burkholderiales</taxon>
        <taxon>Burkholderiaceae</taxon>
        <taxon>Cupriavidus</taxon>
    </lineage>
</organism>
<dbReference type="EMBL" id="LT984814">
    <property type="protein sequence ID" value="SPD66919.1"/>
    <property type="molecule type" value="Genomic_DNA"/>
</dbReference>
<dbReference type="Proteomes" id="UP000254259">
    <property type="component" value="Plasmid CBM2636_mp"/>
</dbReference>
<geneLocation type="plasmid" evidence="2">
    <name>cbm2636_mp</name>
</geneLocation>
<dbReference type="AlphaFoldDB" id="A0A9Q7UTE6"/>
<reference evidence="1 2" key="1">
    <citation type="submission" date="2018-01" db="EMBL/GenBank/DDBJ databases">
        <authorList>
            <person name="Clerissi C."/>
        </authorList>
    </citation>
    <scope>NUCLEOTIDE SEQUENCE [LARGE SCALE GENOMIC DNA]</scope>
    <source>
        <strain evidence="1">Cupriavidus taiwanensis SWF 66322</strain>
        <plasmid evidence="2">cbm2636_mp</plasmid>
    </source>
</reference>
<protein>
    <submittedName>
        <fullName evidence="1">Uncharacterized protein</fullName>
    </submittedName>
</protein>
<name>A0A9Q7UTE6_9BURK</name>
<evidence type="ECO:0000313" key="1">
    <source>
        <dbReference type="EMBL" id="SPD66919.1"/>
    </source>
</evidence>
<gene>
    <name evidence="1" type="ORF">CBM2636_MP10555</name>
</gene>
<keyword evidence="1" id="KW-0614">Plasmid</keyword>
<proteinExistence type="predicted"/>
<sequence>MTAALPEGRLVGAGANANRMFVLPAAAPVPGHGAPCAAYTLSPRVPATNTMVWVTGASLR</sequence>
<accession>A0A9Q7UTE6</accession>
<evidence type="ECO:0000313" key="2">
    <source>
        <dbReference type="Proteomes" id="UP000254259"/>
    </source>
</evidence>